<dbReference type="GO" id="GO:0003676">
    <property type="term" value="F:nucleic acid binding"/>
    <property type="evidence" value="ECO:0007669"/>
    <property type="project" value="InterPro"/>
</dbReference>
<sequence length="233" mass="26296">YSWRSIHPQATLHYITSLDQANALLQLLQGPVGFDLEWRPSFRKGEPEHPVSLVQLANSEIILLIQISAMQEFPTKLQEFLENPDFVKAGVAIQGDVKKLYRDWQVSVCNCVDLSLLARSVDNARWKGKYSASLGLARLVDVYEGLLLPKGKISRTNWEAKLNAEQQEYAGNDAHSGYIIYEKLIAMSNLMPIPPKPVYYTFDAVRGRLCEPSGIHWFAFNPDYDPGPPPPPK</sequence>
<keyword evidence="5" id="KW-0269">Exonuclease</keyword>
<feature type="non-terminal residue" evidence="11">
    <location>
        <position position="233"/>
    </location>
</feature>
<dbReference type="GO" id="GO:0046872">
    <property type="term" value="F:metal ion binding"/>
    <property type="evidence" value="ECO:0007669"/>
    <property type="project" value="UniProtKB-KW"/>
</dbReference>
<dbReference type="PANTHER" id="PTHR13620:SF109">
    <property type="entry name" value="3'-5' EXONUCLEASE"/>
    <property type="match status" value="1"/>
</dbReference>
<dbReference type="Gene3D" id="3.30.420.10">
    <property type="entry name" value="Ribonuclease H-like superfamily/Ribonuclease H"/>
    <property type="match status" value="1"/>
</dbReference>
<evidence type="ECO:0000313" key="12">
    <source>
        <dbReference type="Proteomes" id="UP000807353"/>
    </source>
</evidence>
<feature type="domain" description="3'-5' exonuclease" evidence="10">
    <location>
        <begin position="12"/>
        <end position="189"/>
    </location>
</feature>
<evidence type="ECO:0000313" key="11">
    <source>
        <dbReference type="EMBL" id="KAF9459441.1"/>
    </source>
</evidence>
<gene>
    <name evidence="11" type="ORF">BDZ94DRAFT_1135227</name>
</gene>
<dbReference type="SMART" id="SM00474">
    <property type="entry name" value="35EXOc"/>
    <property type="match status" value="1"/>
</dbReference>
<accession>A0A9P6CBD9</accession>
<evidence type="ECO:0000259" key="10">
    <source>
        <dbReference type="SMART" id="SM00474"/>
    </source>
</evidence>
<dbReference type="GO" id="GO:0005634">
    <property type="term" value="C:nucleus"/>
    <property type="evidence" value="ECO:0007669"/>
    <property type="project" value="UniProtKB-SubCell"/>
</dbReference>
<evidence type="ECO:0000256" key="8">
    <source>
        <dbReference type="ARBA" id="ARBA00040531"/>
    </source>
</evidence>
<protein>
    <recommendedName>
        <fullName evidence="8">3'-5' exonuclease</fullName>
    </recommendedName>
    <alternativeName>
        <fullName evidence="9">Werner Syndrome-like exonuclease</fullName>
    </alternativeName>
</protein>
<keyword evidence="7" id="KW-0539">Nucleus</keyword>
<dbReference type="AlphaFoldDB" id="A0A9P6CBD9"/>
<dbReference type="OrthoDB" id="1920326at2759"/>
<evidence type="ECO:0000256" key="7">
    <source>
        <dbReference type="ARBA" id="ARBA00023242"/>
    </source>
</evidence>
<dbReference type="InterPro" id="IPR002562">
    <property type="entry name" value="3'-5'_exonuclease_dom"/>
</dbReference>
<dbReference type="InterPro" id="IPR012337">
    <property type="entry name" value="RNaseH-like_sf"/>
</dbReference>
<dbReference type="InterPro" id="IPR036397">
    <property type="entry name" value="RNaseH_sf"/>
</dbReference>
<evidence type="ECO:0000256" key="6">
    <source>
        <dbReference type="ARBA" id="ARBA00022842"/>
    </source>
</evidence>
<dbReference type="SUPFAM" id="SSF53098">
    <property type="entry name" value="Ribonuclease H-like"/>
    <property type="match status" value="1"/>
</dbReference>
<dbReference type="InterPro" id="IPR051132">
    <property type="entry name" value="3-5_Exonuclease_domain"/>
</dbReference>
<name>A0A9P6CBD9_9AGAR</name>
<comment type="caution">
    <text evidence="11">The sequence shown here is derived from an EMBL/GenBank/DDBJ whole genome shotgun (WGS) entry which is preliminary data.</text>
</comment>
<keyword evidence="12" id="KW-1185">Reference proteome</keyword>
<reference evidence="11" key="1">
    <citation type="submission" date="2020-11" db="EMBL/GenBank/DDBJ databases">
        <authorList>
            <consortium name="DOE Joint Genome Institute"/>
            <person name="Ahrendt S."/>
            <person name="Riley R."/>
            <person name="Andreopoulos W."/>
            <person name="Labutti K."/>
            <person name="Pangilinan J."/>
            <person name="Ruiz-Duenas F.J."/>
            <person name="Barrasa J.M."/>
            <person name="Sanchez-Garcia M."/>
            <person name="Camarero S."/>
            <person name="Miyauchi S."/>
            <person name="Serrano A."/>
            <person name="Linde D."/>
            <person name="Babiker R."/>
            <person name="Drula E."/>
            <person name="Ayuso-Fernandez I."/>
            <person name="Pacheco R."/>
            <person name="Padilla G."/>
            <person name="Ferreira P."/>
            <person name="Barriuso J."/>
            <person name="Kellner H."/>
            <person name="Castanera R."/>
            <person name="Alfaro M."/>
            <person name="Ramirez L."/>
            <person name="Pisabarro A.G."/>
            <person name="Kuo A."/>
            <person name="Tritt A."/>
            <person name="Lipzen A."/>
            <person name="He G."/>
            <person name="Yan M."/>
            <person name="Ng V."/>
            <person name="Cullen D."/>
            <person name="Martin F."/>
            <person name="Rosso M.-N."/>
            <person name="Henrissat B."/>
            <person name="Hibbett D."/>
            <person name="Martinez A.T."/>
            <person name="Grigoriev I.V."/>
        </authorList>
    </citation>
    <scope>NUCLEOTIDE SEQUENCE</scope>
    <source>
        <strain evidence="11">CBS 247.69</strain>
    </source>
</reference>
<keyword evidence="6" id="KW-0460">Magnesium</keyword>
<comment type="subcellular location">
    <subcellularLocation>
        <location evidence="1">Nucleus</location>
    </subcellularLocation>
</comment>
<evidence type="ECO:0000256" key="9">
    <source>
        <dbReference type="ARBA" id="ARBA00042761"/>
    </source>
</evidence>
<dbReference type="CDD" id="cd06141">
    <property type="entry name" value="WRN_exo"/>
    <property type="match status" value="1"/>
</dbReference>
<dbReference type="Pfam" id="PF01612">
    <property type="entry name" value="DNA_pol_A_exo1"/>
    <property type="match status" value="1"/>
</dbReference>
<dbReference type="PANTHER" id="PTHR13620">
    <property type="entry name" value="3-5 EXONUCLEASE"/>
    <property type="match status" value="1"/>
</dbReference>
<keyword evidence="4" id="KW-0378">Hydrolase</keyword>
<dbReference type="EMBL" id="MU150316">
    <property type="protein sequence ID" value="KAF9459441.1"/>
    <property type="molecule type" value="Genomic_DNA"/>
</dbReference>
<keyword evidence="2" id="KW-0540">Nuclease</keyword>
<evidence type="ECO:0000256" key="3">
    <source>
        <dbReference type="ARBA" id="ARBA00022723"/>
    </source>
</evidence>
<feature type="non-terminal residue" evidence="11">
    <location>
        <position position="1"/>
    </location>
</feature>
<evidence type="ECO:0000256" key="5">
    <source>
        <dbReference type="ARBA" id="ARBA00022839"/>
    </source>
</evidence>
<keyword evidence="3" id="KW-0479">Metal-binding</keyword>
<dbReference type="GO" id="GO:0008408">
    <property type="term" value="F:3'-5' exonuclease activity"/>
    <property type="evidence" value="ECO:0007669"/>
    <property type="project" value="InterPro"/>
</dbReference>
<organism evidence="11 12">
    <name type="scientific">Collybia nuda</name>
    <dbReference type="NCBI Taxonomy" id="64659"/>
    <lineage>
        <taxon>Eukaryota</taxon>
        <taxon>Fungi</taxon>
        <taxon>Dikarya</taxon>
        <taxon>Basidiomycota</taxon>
        <taxon>Agaricomycotina</taxon>
        <taxon>Agaricomycetes</taxon>
        <taxon>Agaricomycetidae</taxon>
        <taxon>Agaricales</taxon>
        <taxon>Tricholomatineae</taxon>
        <taxon>Clitocybaceae</taxon>
        <taxon>Collybia</taxon>
    </lineage>
</organism>
<evidence type="ECO:0000256" key="2">
    <source>
        <dbReference type="ARBA" id="ARBA00022722"/>
    </source>
</evidence>
<evidence type="ECO:0000256" key="1">
    <source>
        <dbReference type="ARBA" id="ARBA00004123"/>
    </source>
</evidence>
<evidence type="ECO:0000256" key="4">
    <source>
        <dbReference type="ARBA" id="ARBA00022801"/>
    </source>
</evidence>
<proteinExistence type="predicted"/>
<dbReference type="Proteomes" id="UP000807353">
    <property type="component" value="Unassembled WGS sequence"/>
</dbReference>
<dbReference type="GO" id="GO:0006139">
    <property type="term" value="P:nucleobase-containing compound metabolic process"/>
    <property type="evidence" value="ECO:0007669"/>
    <property type="project" value="InterPro"/>
</dbReference>